<accession>A0A0L0F954</accession>
<dbReference type="GeneID" id="25914687"/>
<name>A0A0L0F954_9EUKA</name>
<dbReference type="OrthoDB" id="276295at2759"/>
<dbReference type="Proteomes" id="UP000054560">
    <property type="component" value="Unassembled WGS sequence"/>
</dbReference>
<evidence type="ECO:0000313" key="1">
    <source>
        <dbReference type="EMBL" id="KNC73257.1"/>
    </source>
</evidence>
<dbReference type="AlphaFoldDB" id="A0A0L0F954"/>
<feature type="non-terminal residue" evidence="1">
    <location>
        <position position="142"/>
    </location>
</feature>
<dbReference type="EMBL" id="KQ245856">
    <property type="protein sequence ID" value="KNC73257.1"/>
    <property type="molecule type" value="Genomic_DNA"/>
</dbReference>
<reference evidence="1 2" key="1">
    <citation type="submission" date="2011-02" db="EMBL/GenBank/DDBJ databases">
        <title>The Genome Sequence of Sphaeroforma arctica JP610.</title>
        <authorList>
            <consortium name="The Broad Institute Genome Sequencing Platform"/>
            <person name="Russ C."/>
            <person name="Cuomo C."/>
            <person name="Young S.K."/>
            <person name="Zeng Q."/>
            <person name="Gargeya S."/>
            <person name="Alvarado L."/>
            <person name="Berlin A."/>
            <person name="Chapman S.B."/>
            <person name="Chen Z."/>
            <person name="Freedman E."/>
            <person name="Gellesch M."/>
            <person name="Goldberg J."/>
            <person name="Griggs A."/>
            <person name="Gujja S."/>
            <person name="Heilman E."/>
            <person name="Heiman D."/>
            <person name="Howarth C."/>
            <person name="Mehta T."/>
            <person name="Neiman D."/>
            <person name="Pearson M."/>
            <person name="Roberts A."/>
            <person name="Saif S."/>
            <person name="Shea T."/>
            <person name="Shenoy N."/>
            <person name="Sisk P."/>
            <person name="Stolte C."/>
            <person name="Sykes S."/>
            <person name="White J."/>
            <person name="Yandava C."/>
            <person name="Burger G."/>
            <person name="Gray M.W."/>
            <person name="Holland P.W.H."/>
            <person name="King N."/>
            <person name="Lang F.B.F."/>
            <person name="Roger A.J."/>
            <person name="Ruiz-Trillo I."/>
            <person name="Haas B."/>
            <person name="Nusbaum C."/>
            <person name="Birren B."/>
        </authorList>
    </citation>
    <scope>NUCLEOTIDE SEQUENCE [LARGE SCALE GENOMIC DNA]</scope>
    <source>
        <strain evidence="1 2">JP610</strain>
    </source>
</reference>
<sequence>MSLFQAALSMVLEMHRLSSSAVQKFMSDDIRKRSSEHTSGNDLDFGISGFNFPPSQFQLHLQHMHPPFLPFQYYQLLEHNHFTKDRFFPLEYVVAVLALDSPYEVTETTDIRDIISYYKTMGVDYDKVHTTALEKYTRLHRE</sequence>
<proteinExistence type="predicted"/>
<organism evidence="1 2">
    <name type="scientific">Sphaeroforma arctica JP610</name>
    <dbReference type="NCBI Taxonomy" id="667725"/>
    <lineage>
        <taxon>Eukaryota</taxon>
        <taxon>Ichthyosporea</taxon>
        <taxon>Ichthyophonida</taxon>
        <taxon>Sphaeroforma</taxon>
    </lineage>
</organism>
<gene>
    <name evidence="1" type="ORF">SARC_14183</name>
</gene>
<keyword evidence="2" id="KW-1185">Reference proteome</keyword>
<dbReference type="RefSeq" id="XP_014147159.1">
    <property type="nucleotide sequence ID" value="XM_014291684.1"/>
</dbReference>
<protein>
    <submittedName>
        <fullName evidence="1">Uncharacterized protein</fullName>
    </submittedName>
</protein>
<dbReference type="eggNOG" id="ENOG502S15U">
    <property type="taxonomic scope" value="Eukaryota"/>
</dbReference>
<evidence type="ECO:0000313" key="2">
    <source>
        <dbReference type="Proteomes" id="UP000054560"/>
    </source>
</evidence>